<feature type="non-terminal residue" evidence="2">
    <location>
        <position position="72"/>
    </location>
</feature>
<evidence type="ECO:0000313" key="3">
    <source>
        <dbReference type="Proteomes" id="UP000479000"/>
    </source>
</evidence>
<gene>
    <name evidence="2" type="ORF">NTEN_LOCUS729</name>
</gene>
<keyword evidence="1" id="KW-1133">Transmembrane helix</keyword>
<protein>
    <submittedName>
        <fullName evidence="2">Uncharacterized protein</fullName>
    </submittedName>
</protein>
<evidence type="ECO:0000256" key="1">
    <source>
        <dbReference type="SAM" id="Phobius"/>
    </source>
</evidence>
<evidence type="ECO:0000313" key="2">
    <source>
        <dbReference type="EMBL" id="CAA9993857.1"/>
    </source>
</evidence>
<dbReference type="AlphaFoldDB" id="A0A6H5FXF3"/>
<dbReference type="Proteomes" id="UP000479000">
    <property type="component" value="Unassembled WGS sequence"/>
</dbReference>
<keyword evidence="1" id="KW-0812">Transmembrane</keyword>
<keyword evidence="1" id="KW-0472">Membrane</keyword>
<proteinExistence type="predicted"/>
<sequence>MSLDSKDLFDELGTDCLRFTVRTARHTRPSVAVRPVNFHHLNLTKQCAFRCTKISLRGMVTLTIILILLIST</sequence>
<dbReference type="EMBL" id="CADCXU010001307">
    <property type="protein sequence ID" value="CAA9993857.1"/>
    <property type="molecule type" value="Genomic_DNA"/>
</dbReference>
<organism evidence="2 3">
    <name type="scientific">Nesidiocoris tenuis</name>
    <dbReference type="NCBI Taxonomy" id="355587"/>
    <lineage>
        <taxon>Eukaryota</taxon>
        <taxon>Metazoa</taxon>
        <taxon>Ecdysozoa</taxon>
        <taxon>Arthropoda</taxon>
        <taxon>Hexapoda</taxon>
        <taxon>Insecta</taxon>
        <taxon>Pterygota</taxon>
        <taxon>Neoptera</taxon>
        <taxon>Paraneoptera</taxon>
        <taxon>Hemiptera</taxon>
        <taxon>Heteroptera</taxon>
        <taxon>Panheteroptera</taxon>
        <taxon>Cimicomorpha</taxon>
        <taxon>Miridae</taxon>
        <taxon>Dicyphina</taxon>
        <taxon>Nesidiocoris</taxon>
    </lineage>
</organism>
<feature type="transmembrane region" description="Helical" evidence="1">
    <location>
        <begin position="54"/>
        <end position="71"/>
    </location>
</feature>
<name>A0A6H5FXF3_9HEMI</name>
<reference evidence="2 3" key="1">
    <citation type="submission" date="2020-02" db="EMBL/GenBank/DDBJ databases">
        <authorList>
            <person name="Ferguson B K."/>
        </authorList>
    </citation>
    <scope>NUCLEOTIDE SEQUENCE [LARGE SCALE GENOMIC DNA]</scope>
</reference>
<accession>A0A6H5FXF3</accession>
<keyword evidence="3" id="KW-1185">Reference proteome</keyword>